<sequence>MRFMSLLTQKLKDHVAIPRREEVEASNKHCPPKAAAGYPVVRIGQPPSLVVKCQMVAEPEPDINSRQQMLQPKFSHEDQSVGKKTNEV</sequence>
<accession>A0ABR2TEE9</accession>
<gene>
    <name evidence="2" type="ORF">V6N11_077902</name>
</gene>
<evidence type="ECO:0000313" key="3">
    <source>
        <dbReference type="Proteomes" id="UP001396334"/>
    </source>
</evidence>
<dbReference type="Proteomes" id="UP001396334">
    <property type="component" value="Unassembled WGS sequence"/>
</dbReference>
<name>A0ABR2TEE9_9ROSI</name>
<proteinExistence type="predicted"/>
<organism evidence="2 3">
    <name type="scientific">Hibiscus sabdariffa</name>
    <name type="common">roselle</name>
    <dbReference type="NCBI Taxonomy" id="183260"/>
    <lineage>
        <taxon>Eukaryota</taxon>
        <taxon>Viridiplantae</taxon>
        <taxon>Streptophyta</taxon>
        <taxon>Embryophyta</taxon>
        <taxon>Tracheophyta</taxon>
        <taxon>Spermatophyta</taxon>
        <taxon>Magnoliopsida</taxon>
        <taxon>eudicotyledons</taxon>
        <taxon>Gunneridae</taxon>
        <taxon>Pentapetalae</taxon>
        <taxon>rosids</taxon>
        <taxon>malvids</taxon>
        <taxon>Malvales</taxon>
        <taxon>Malvaceae</taxon>
        <taxon>Malvoideae</taxon>
        <taxon>Hibiscus</taxon>
    </lineage>
</organism>
<feature type="region of interest" description="Disordered" evidence="1">
    <location>
        <begin position="62"/>
        <end position="88"/>
    </location>
</feature>
<comment type="caution">
    <text evidence="2">The sequence shown here is derived from an EMBL/GenBank/DDBJ whole genome shotgun (WGS) entry which is preliminary data.</text>
</comment>
<evidence type="ECO:0000256" key="1">
    <source>
        <dbReference type="SAM" id="MobiDB-lite"/>
    </source>
</evidence>
<feature type="compositionally biased region" description="Basic and acidic residues" evidence="1">
    <location>
        <begin position="74"/>
        <end position="88"/>
    </location>
</feature>
<evidence type="ECO:0000313" key="2">
    <source>
        <dbReference type="EMBL" id="KAK9035878.1"/>
    </source>
</evidence>
<reference evidence="2 3" key="1">
    <citation type="journal article" date="2024" name="G3 (Bethesda)">
        <title>Genome assembly of Hibiscus sabdariffa L. provides insights into metabolisms of medicinal natural products.</title>
        <authorList>
            <person name="Kim T."/>
        </authorList>
    </citation>
    <scope>NUCLEOTIDE SEQUENCE [LARGE SCALE GENOMIC DNA]</scope>
    <source>
        <strain evidence="2">TK-2024</strain>
        <tissue evidence="2">Old leaves</tissue>
    </source>
</reference>
<keyword evidence="3" id="KW-1185">Reference proteome</keyword>
<protein>
    <submittedName>
        <fullName evidence="2">Uncharacterized protein</fullName>
    </submittedName>
</protein>
<dbReference type="EMBL" id="JBBPBN010000006">
    <property type="protein sequence ID" value="KAK9035878.1"/>
    <property type="molecule type" value="Genomic_DNA"/>
</dbReference>